<comment type="caution">
    <text evidence="1">The sequence shown here is derived from an EMBL/GenBank/DDBJ whole genome shotgun (WGS) entry which is preliminary data.</text>
</comment>
<accession>A0A4Z0NXY7</accession>
<dbReference type="GO" id="GO:0003723">
    <property type="term" value="F:RNA binding"/>
    <property type="evidence" value="ECO:0007669"/>
    <property type="project" value="InterPro"/>
</dbReference>
<proteinExistence type="predicted"/>
<sequence length="98" mass="11415">MQVFTKRALREYGIQNPSVALELLEIFNDLEALEFNNGADVRAWKPKADYVGGDRWVINVGHNRHRLIVRIFFPAKQVYIRFIGTHAEYDRIPDITTV</sequence>
<evidence type="ECO:0000313" key="2">
    <source>
        <dbReference type="Proteomes" id="UP000298337"/>
    </source>
</evidence>
<dbReference type="Proteomes" id="UP000298337">
    <property type="component" value="Unassembled WGS sequence"/>
</dbReference>
<dbReference type="AlphaFoldDB" id="A0A4Z0NXY7"/>
<dbReference type="Pfam" id="PF09907">
    <property type="entry name" value="HigB_toxin"/>
    <property type="match status" value="1"/>
</dbReference>
<dbReference type="EMBL" id="SRLA01000009">
    <property type="protein sequence ID" value="TGE03319.1"/>
    <property type="molecule type" value="Genomic_DNA"/>
</dbReference>
<reference evidence="1 2" key="1">
    <citation type="submission" date="2019-04" db="EMBL/GenBank/DDBJ databases">
        <authorList>
            <person name="Feng G."/>
            <person name="Zhang J."/>
            <person name="Zhu H."/>
        </authorList>
    </citation>
    <scope>NUCLEOTIDE SEQUENCE [LARGE SCALE GENOMIC DNA]</scope>
    <source>
        <strain evidence="1 2">92R-1</strain>
    </source>
</reference>
<dbReference type="OrthoDB" id="9799912at2"/>
<evidence type="ECO:0000313" key="1">
    <source>
        <dbReference type="EMBL" id="TGE03319.1"/>
    </source>
</evidence>
<keyword evidence="2" id="KW-1185">Reference proteome</keyword>
<gene>
    <name evidence="1" type="ORF">EU556_25725</name>
</gene>
<name>A0A4Z0NXY7_9BACT</name>
<organism evidence="1 2">
    <name type="scientific">Hymenobacter fodinae</name>
    <dbReference type="NCBI Taxonomy" id="2510796"/>
    <lineage>
        <taxon>Bacteria</taxon>
        <taxon>Pseudomonadati</taxon>
        <taxon>Bacteroidota</taxon>
        <taxon>Cytophagia</taxon>
        <taxon>Cytophagales</taxon>
        <taxon>Hymenobacteraceae</taxon>
        <taxon>Hymenobacter</taxon>
    </lineage>
</organism>
<dbReference type="GO" id="GO:0004519">
    <property type="term" value="F:endonuclease activity"/>
    <property type="evidence" value="ECO:0007669"/>
    <property type="project" value="InterPro"/>
</dbReference>
<dbReference type="GO" id="GO:0110001">
    <property type="term" value="C:toxin-antitoxin complex"/>
    <property type="evidence" value="ECO:0007669"/>
    <property type="project" value="InterPro"/>
</dbReference>
<dbReference type="RefSeq" id="WP_135437084.1">
    <property type="nucleotide sequence ID" value="NZ_SRLA01000009.1"/>
</dbReference>
<protein>
    <submittedName>
        <fullName evidence="1">Type II toxin-antitoxin system HigB family toxin</fullName>
    </submittedName>
</protein>
<dbReference type="InterPro" id="IPR018669">
    <property type="entry name" value="Toxin_HigB"/>
</dbReference>